<gene>
    <name evidence="3" type="ORF">LTR05_000928</name>
</gene>
<feature type="region of interest" description="Disordered" evidence="2">
    <location>
        <begin position="173"/>
        <end position="253"/>
    </location>
</feature>
<feature type="coiled-coil region" evidence="1">
    <location>
        <begin position="70"/>
        <end position="118"/>
    </location>
</feature>
<evidence type="ECO:0000256" key="1">
    <source>
        <dbReference type="SAM" id="Coils"/>
    </source>
</evidence>
<accession>A0AAN7YEG0</accession>
<proteinExistence type="predicted"/>
<keyword evidence="4" id="KW-1185">Reference proteome</keyword>
<dbReference type="Proteomes" id="UP001309876">
    <property type="component" value="Unassembled WGS sequence"/>
</dbReference>
<dbReference type="EMBL" id="JAVRRJ010000001">
    <property type="protein sequence ID" value="KAK5090752.1"/>
    <property type="molecule type" value="Genomic_DNA"/>
</dbReference>
<comment type="caution">
    <text evidence="3">The sequence shown here is derived from an EMBL/GenBank/DDBJ whole genome shotgun (WGS) entry which is preliminary data.</text>
</comment>
<keyword evidence="1" id="KW-0175">Coiled coil</keyword>
<feature type="compositionally biased region" description="Basic and acidic residues" evidence="2">
    <location>
        <begin position="176"/>
        <end position="198"/>
    </location>
</feature>
<evidence type="ECO:0000313" key="4">
    <source>
        <dbReference type="Proteomes" id="UP001309876"/>
    </source>
</evidence>
<reference evidence="3 4" key="1">
    <citation type="submission" date="2023-08" db="EMBL/GenBank/DDBJ databases">
        <title>Black Yeasts Isolated from many extreme environments.</title>
        <authorList>
            <person name="Coleine C."/>
            <person name="Stajich J.E."/>
            <person name="Selbmann L."/>
        </authorList>
    </citation>
    <scope>NUCLEOTIDE SEQUENCE [LARGE SCALE GENOMIC DNA]</scope>
    <source>
        <strain evidence="3 4">CCFEE 5910</strain>
    </source>
</reference>
<protein>
    <submittedName>
        <fullName evidence="3">Uncharacterized protein</fullName>
    </submittedName>
</protein>
<sequence length="277" mass="30317">MPRSNAGVSPCRGCHYVEITTTSVQPNGDKALLSQTTTPIRLSALDSASIEEVRLKDYKNGRDPRHSYTRGDYDVELVRLRAEVDALQRQATQKDQELRYTQTNVTRLEAELAQYHQQSTKVATDNPVTSALPAMLEPFAARMQAVEKQLVVFTESLEKSCLMKSAINLPTLEPIEPEKRASASAEKERKETETDDNKISTLQQKRGNNQSEVEQAASNTSSPSATVFTPASGASTPQGGDAEEFSQVAPNARVADGANANLSYMGHDGAETENDWL</sequence>
<evidence type="ECO:0000256" key="2">
    <source>
        <dbReference type="SAM" id="MobiDB-lite"/>
    </source>
</evidence>
<evidence type="ECO:0000313" key="3">
    <source>
        <dbReference type="EMBL" id="KAK5090752.1"/>
    </source>
</evidence>
<organism evidence="3 4">
    <name type="scientific">Lithohypha guttulata</name>
    <dbReference type="NCBI Taxonomy" id="1690604"/>
    <lineage>
        <taxon>Eukaryota</taxon>
        <taxon>Fungi</taxon>
        <taxon>Dikarya</taxon>
        <taxon>Ascomycota</taxon>
        <taxon>Pezizomycotina</taxon>
        <taxon>Eurotiomycetes</taxon>
        <taxon>Chaetothyriomycetidae</taxon>
        <taxon>Chaetothyriales</taxon>
        <taxon>Trichomeriaceae</taxon>
        <taxon>Lithohypha</taxon>
    </lineage>
</organism>
<dbReference type="AlphaFoldDB" id="A0AAN7YEG0"/>
<feature type="compositionally biased region" description="Polar residues" evidence="2">
    <location>
        <begin position="199"/>
        <end position="238"/>
    </location>
</feature>
<name>A0AAN7YEG0_9EURO</name>